<reference evidence="1" key="1">
    <citation type="journal article" date="2014" name="Int. J. Syst. Evol. Microbiol.">
        <title>Complete genome sequence of Corynebacterium casei LMG S-19264T (=DSM 44701T), isolated from a smear-ripened cheese.</title>
        <authorList>
            <consortium name="US DOE Joint Genome Institute (JGI-PGF)"/>
            <person name="Walter F."/>
            <person name="Albersmeier A."/>
            <person name="Kalinowski J."/>
            <person name="Ruckert C."/>
        </authorList>
    </citation>
    <scope>NUCLEOTIDE SEQUENCE</scope>
    <source>
        <strain evidence="1">CGMCC 1.12153</strain>
    </source>
</reference>
<dbReference type="AlphaFoldDB" id="A0A917BBF6"/>
<dbReference type="EMBL" id="BMEL01000005">
    <property type="protein sequence ID" value="GGF34096.1"/>
    <property type="molecule type" value="Genomic_DNA"/>
</dbReference>
<sequence>MIVILNHQDARRAQVILSVQRPAYEIEAEIIHSKEIPRLYDTIKDIQLSELAF</sequence>
<gene>
    <name evidence="1" type="ORF">GCM10010954_36440</name>
</gene>
<accession>A0A917BBF6</accession>
<evidence type="ECO:0000313" key="1">
    <source>
        <dbReference type="EMBL" id="GGF34096.1"/>
    </source>
</evidence>
<dbReference type="Proteomes" id="UP000660110">
    <property type="component" value="Unassembled WGS sequence"/>
</dbReference>
<reference evidence="1" key="2">
    <citation type="submission" date="2020-09" db="EMBL/GenBank/DDBJ databases">
        <authorList>
            <person name="Sun Q."/>
            <person name="Zhou Y."/>
        </authorList>
    </citation>
    <scope>NUCLEOTIDE SEQUENCE</scope>
    <source>
        <strain evidence="1">CGMCC 1.12153</strain>
    </source>
</reference>
<proteinExistence type="predicted"/>
<organism evidence="1 2">
    <name type="scientific">Halobacillus andaensis</name>
    <dbReference type="NCBI Taxonomy" id="1176239"/>
    <lineage>
        <taxon>Bacteria</taxon>
        <taxon>Bacillati</taxon>
        <taxon>Bacillota</taxon>
        <taxon>Bacilli</taxon>
        <taxon>Bacillales</taxon>
        <taxon>Bacillaceae</taxon>
        <taxon>Halobacillus</taxon>
    </lineage>
</organism>
<evidence type="ECO:0000313" key="2">
    <source>
        <dbReference type="Proteomes" id="UP000660110"/>
    </source>
</evidence>
<dbReference type="RefSeq" id="WP_188378969.1">
    <property type="nucleotide sequence ID" value="NZ_BMEL01000005.1"/>
</dbReference>
<keyword evidence="2" id="KW-1185">Reference proteome</keyword>
<name>A0A917BBF6_HALAA</name>
<comment type="caution">
    <text evidence="1">The sequence shown here is derived from an EMBL/GenBank/DDBJ whole genome shotgun (WGS) entry which is preliminary data.</text>
</comment>
<protein>
    <submittedName>
        <fullName evidence="1">Uncharacterized protein</fullName>
    </submittedName>
</protein>